<keyword evidence="5" id="KW-0804">Transcription</keyword>
<dbReference type="CDD" id="cd07377">
    <property type="entry name" value="WHTH_GntR"/>
    <property type="match status" value="1"/>
</dbReference>
<dbReference type="InterPro" id="IPR036388">
    <property type="entry name" value="WH-like_DNA-bd_sf"/>
</dbReference>
<dbReference type="PROSITE" id="PS50949">
    <property type="entry name" value="HTH_GNTR"/>
    <property type="match status" value="1"/>
</dbReference>
<dbReference type="PRINTS" id="PR00035">
    <property type="entry name" value="HTHGNTR"/>
</dbReference>
<dbReference type="InterPro" id="IPR000524">
    <property type="entry name" value="Tscrpt_reg_HTH_GntR"/>
</dbReference>
<evidence type="ECO:0000313" key="7">
    <source>
        <dbReference type="EMBL" id="GMG83698.1"/>
    </source>
</evidence>
<dbReference type="InterPro" id="IPR051446">
    <property type="entry name" value="HTH_trans_reg/aminotransferase"/>
</dbReference>
<name>A0ABQ6LQC9_9RHOB</name>
<keyword evidence="3" id="KW-0805">Transcription regulation</keyword>
<dbReference type="SUPFAM" id="SSF46785">
    <property type="entry name" value="Winged helix' DNA-binding domain"/>
    <property type="match status" value="1"/>
</dbReference>
<keyword evidence="4" id="KW-0238">DNA-binding</keyword>
<keyword evidence="2" id="KW-0663">Pyridoxal phosphate</keyword>
<evidence type="ECO:0000256" key="5">
    <source>
        <dbReference type="ARBA" id="ARBA00023163"/>
    </source>
</evidence>
<dbReference type="PANTHER" id="PTHR46577">
    <property type="entry name" value="HTH-TYPE TRANSCRIPTIONAL REGULATORY PROTEIN GABR"/>
    <property type="match status" value="1"/>
</dbReference>
<evidence type="ECO:0000256" key="4">
    <source>
        <dbReference type="ARBA" id="ARBA00023125"/>
    </source>
</evidence>
<dbReference type="Pfam" id="PF00155">
    <property type="entry name" value="Aminotran_1_2"/>
    <property type="match status" value="1"/>
</dbReference>
<proteinExistence type="inferred from homology"/>
<comment type="caution">
    <text evidence="7">The sequence shown here is derived from an EMBL/GenBank/DDBJ whole genome shotgun (WGS) entry which is preliminary data.</text>
</comment>
<dbReference type="SUPFAM" id="SSF53383">
    <property type="entry name" value="PLP-dependent transferases"/>
    <property type="match status" value="1"/>
</dbReference>
<evidence type="ECO:0000256" key="3">
    <source>
        <dbReference type="ARBA" id="ARBA00023015"/>
    </source>
</evidence>
<dbReference type="Gene3D" id="1.10.10.10">
    <property type="entry name" value="Winged helix-like DNA-binding domain superfamily/Winged helix DNA-binding domain"/>
    <property type="match status" value="1"/>
</dbReference>
<accession>A0ABQ6LQC9</accession>
<gene>
    <name evidence="7" type="ORF">LNKW23_29110</name>
</gene>
<dbReference type="GO" id="GO:0008483">
    <property type="term" value="F:transaminase activity"/>
    <property type="evidence" value="ECO:0007669"/>
    <property type="project" value="UniProtKB-KW"/>
</dbReference>
<dbReference type="Pfam" id="PF00392">
    <property type="entry name" value="GntR"/>
    <property type="match status" value="1"/>
</dbReference>
<evidence type="ECO:0000313" key="8">
    <source>
        <dbReference type="Proteomes" id="UP001239909"/>
    </source>
</evidence>
<dbReference type="InterPro" id="IPR015421">
    <property type="entry name" value="PyrdxlP-dep_Trfase_major"/>
</dbReference>
<keyword evidence="7" id="KW-0808">Transferase</keyword>
<dbReference type="Gene3D" id="3.40.640.10">
    <property type="entry name" value="Type I PLP-dependent aspartate aminotransferase-like (Major domain)"/>
    <property type="match status" value="1"/>
</dbReference>
<organism evidence="7 8">
    <name type="scientific">Paralimibaculum aggregatum</name>
    <dbReference type="NCBI Taxonomy" id="3036245"/>
    <lineage>
        <taxon>Bacteria</taxon>
        <taxon>Pseudomonadati</taxon>
        <taxon>Pseudomonadota</taxon>
        <taxon>Alphaproteobacteria</taxon>
        <taxon>Rhodobacterales</taxon>
        <taxon>Paracoccaceae</taxon>
        <taxon>Paralimibaculum</taxon>
    </lineage>
</organism>
<evidence type="ECO:0000256" key="1">
    <source>
        <dbReference type="ARBA" id="ARBA00005384"/>
    </source>
</evidence>
<keyword evidence="7" id="KW-0032">Aminotransferase</keyword>
<protein>
    <submittedName>
        <fullName evidence="7">PLP-dependent aminotransferase family protein</fullName>
    </submittedName>
</protein>
<reference evidence="7 8" key="1">
    <citation type="submission" date="2023-04" db="EMBL/GenBank/DDBJ databases">
        <title>Marinoamorphus aggregata gen. nov., sp. Nov., isolate from tissue of brittle star Ophioplocus japonicus.</title>
        <authorList>
            <person name="Kawano K."/>
            <person name="Sawayama S."/>
            <person name="Nakagawa S."/>
        </authorList>
    </citation>
    <scope>NUCLEOTIDE SEQUENCE [LARGE SCALE GENOMIC DNA]</scope>
    <source>
        <strain evidence="7 8">NKW23</strain>
    </source>
</reference>
<sequence>MRDALYHLDRSLPATLQAQIREILVSAIGAGQLRPAEPVPSTRAMAHRLGVSRNTVTLAYQALVSEGFLQARERSGFYVDPAAIEGLNTVPQAPGSDTPATGAIDWAARTRMQMEDLRFLRRPTDWSRYRFPFIYGQVDHTVFPIAEWRDSMRQAMGKRWLDAWTVDQYAHDDPLLLDEIVRRILPRRGIQAGPDQVLVTLGAQNALYLVAEYLSERGTAAAMEDPGYPDLRNMLRCRGVDLRAVPVDDEGLVVDERLDPASLIFVTPSHHYPSTVTMSLERRQALLAAAAERDAVIVEDDYEFETNYMGSPLPALKSLDREGRVVYVGSFSKSVMPGLRLGFIVAERALVTRLRDLRRLMLRHPPGNNQRAAALFMTNGHYEVLVRRIHRVYRGRWLAMQEALETHLPGWAQAPGFGGSAFWLTGPAGFDSAGFAERALAEGVLVEPGGAFFAREAAGARHLRLGFSSIPAERIPEGIGRIARLWGGLAAAG</sequence>
<dbReference type="RefSeq" id="WP_285672490.1">
    <property type="nucleotide sequence ID" value="NZ_BSYI01000023.1"/>
</dbReference>
<keyword evidence="8" id="KW-1185">Reference proteome</keyword>
<dbReference type="EMBL" id="BSYI01000023">
    <property type="protein sequence ID" value="GMG83698.1"/>
    <property type="molecule type" value="Genomic_DNA"/>
</dbReference>
<dbReference type="PANTHER" id="PTHR46577:SF1">
    <property type="entry name" value="HTH-TYPE TRANSCRIPTIONAL REGULATORY PROTEIN GABR"/>
    <property type="match status" value="1"/>
</dbReference>
<feature type="domain" description="HTH gntR-type" evidence="6">
    <location>
        <begin position="14"/>
        <end position="82"/>
    </location>
</feature>
<dbReference type="CDD" id="cd00609">
    <property type="entry name" value="AAT_like"/>
    <property type="match status" value="1"/>
</dbReference>
<dbReference type="InterPro" id="IPR036390">
    <property type="entry name" value="WH_DNA-bd_sf"/>
</dbReference>
<dbReference type="Proteomes" id="UP001239909">
    <property type="component" value="Unassembled WGS sequence"/>
</dbReference>
<evidence type="ECO:0000259" key="6">
    <source>
        <dbReference type="PROSITE" id="PS50949"/>
    </source>
</evidence>
<dbReference type="InterPro" id="IPR004839">
    <property type="entry name" value="Aminotransferase_I/II_large"/>
</dbReference>
<dbReference type="SMART" id="SM00345">
    <property type="entry name" value="HTH_GNTR"/>
    <property type="match status" value="1"/>
</dbReference>
<evidence type="ECO:0000256" key="2">
    <source>
        <dbReference type="ARBA" id="ARBA00022898"/>
    </source>
</evidence>
<dbReference type="InterPro" id="IPR015424">
    <property type="entry name" value="PyrdxlP-dep_Trfase"/>
</dbReference>
<comment type="similarity">
    <text evidence="1">In the C-terminal section; belongs to the class-I pyridoxal-phosphate-dependent aminotransferase family.</text>
</comment>